<name>A0A069REL6_PEPLI</name>
<evidence type="ECO:0000256" key="5">
    <source>
        <dbReference type="ARBA" id="ARBA00023136"/>
    </source>
</evidence>
<evidence type="ECO:0000313" key="7">
    <source>
        <dbReference type="EMBL" id="KDR94610.1"/>
    </source>
</evidence>
<dbReference type="PANTHER" id="PTHR32196:SF69">
    <property type="entry name" value="BRANCHED-CHAIN AMINO ACID TRANSPORT SYSTEM, PERMEASE PROTEIN"/>
    <property type="match status" value="1"/>
</dbReference>
<comment type="subcellular location">
    <subcellularLocation>
        <location evidence="1">Cell membrane</location>
        <topology evidence="1">Multi-pass membrane protein</topology>
    </subcellularLocation>
</comment>
<dbReference type="EMBL" id="JJMM01000014">
    <property type="protein sequence ID" value="KDR94610.1"/>
    <property type="molecule type" value="Genomic_DNA"/>
</dbReference>
<dbReference type="InterPro" id="IPR001851">
    <property type="entry name" value="ABC_transp_permease"/>
</dbReference>
<sequence length="302" mass="31750">MLDFSINVLQQGLIFSIMVLGVYITYKILDFPDLSVDGSFVTGAAICAALLPKGINPIIVCLVAFAAGTLAGLATGILHVKLKITNLLSGILVMIGLYSINLRIMGKSNIPLFNETTLFSNGIHPLVVIAIIAVSSKLLLDFLLSTKLGFLIVATGDNPDMVTSLGIDTGKMKILALMLSNGLVALSGAVMAQYQRFSDVGMGTGIVVMGLASIIFGEAIFKRLPFIIPTTMALLGSIMYRLSIGAALRMGLSPTDLKLVTCIIIVAALSAGNLGQVKGLKSIFSKGGLFGAKTKRSVQNIQ</sequence>
<feature type="transmembrane region" description="Helical" evidence="6">
    <location>
        <begin position="57"/>
        <end position="80"/>
    </location>
</feature>
<dbReference type="RefSeq" id="WP_330391367.1">
    <property type="nucleotide sequence ID" value="NZ_FSRH01000016.1"/>
</dbReference>
<dbReference type="CDD" id="cd06574">
    <property type="entry name" value="TM_PBP1_branched-chain-AA_like"/>
    <property type="match status" value="1"/>
</dbReference>
<keyword evidence="3 6" id="KW-0812">Transmembrane</keyword>
<dbReference type="STRING" id="1121324.CLIT_14c00710"/>
<gene>
    <name evidence="7" type="ORF">CLIT_14c00710</name>
</gene>
<evidence type="ECO:0000256" key="6">
    <source>
        <dbReference type="SAM" id="Phobius"/>
    </source>
</evidence>
<evidence type="ECO:0000256" key="3">
    <source>
        <dbReference type="ARBA" id="ARBA00022692"/>
    </source>
</evidence>
<feature type="transmembrane region" description="Helical" evidence="6">
    <location>
        <begin position="200"/>
        <end position="221"/>
    </location>
</feature>
<organism evidence="7 8">
    <name type="scientific">Peptoclostridium litorale DSM 5388</name>
    <dbReference type="NCBI Taxonomy" id="1121324"/>
    <lineage>
        <taxon>Bacteria</taxon>
        <taxon>Bacillati</taxon>
        <taxon>Bacillota</taxon>
        <taxon>Clostridia</taxon>
        <taxon>Peptostreptococcales</taxon>
        <taxon>Peptoclostridiaceae</taxon>
        <taxon>Peptoclostridium</taxon>
    </lineage>
</organism>
<feature type="transmembrane region" description="Helical" evidence="6">
    <location>
        <begin position="87"/>
        <end position="106"/>
    </location>
</feature>
<evidence type="ECO:0000256" key="4">
    <source>
        <dbReference type="ARBA" id="ARBA00022989"/>
    </source>
</evidence>
<feature type="transmembrane region" description="Helical" evidence="6">
    <location>
        <begin position="233"/>
        <end position="251"/>
    </location>
</feature>
<evidence type="ECO:0000313" key="8">
    <source>
        <dbReference type="Proteomes" id="UP000027946"/>
    </source>
</evidence>
<dbReference type="GO" id="GO:0022857">
    <property type="term" value="F:transmembrane transporter activity"/>
    <property type="evidence" value="ECO:0007669"/>
    <property type="project" value="InterPro"/>
</dbReference>
<keyword evidence="2" id="KW-1003">Cell membrane</keyword>
<dbReference type="PANTHER" id="PTHR32196">
    <property type="entry name" value="ABC TRANSPORTER PERMEASE PROTEIN YPHD-RELATED-RELATED"/>
    <property type="match status" value="1"/>
</dbReference>
<feature type="transmembrane region" description="Helical" evidence="6">
    <location>
        <begin position="33"/>
        <end position="51"/>
    </location>
</feature>
<comment type="caution">
    <text evidence="7">The sequence shown here is derived from an EMBL/GenBank/DDBJ whole genome shotgun (WGS) entry which is preliminary data.</text>
</comment>
<evidence type="ECO:0000256" key="1">
    <source>
        <dbReference type="ARBA" id="ARBA00004651"/>
    </source>
</evidence>
<protein>
    <submittedName>
        <fullName evidence="7">Amino acid or sugar ABC transport system, permease protein</fullName>
    </submittedName>
</protein>
<accession>A0A069REL6</accession>
<dbReference type="AlphaFoldDB" id="A0A069REL6"/>
<dbReference type="Proteomes" id="UP000027946">
    <property type="component" value="Unassembled WGS sequence"/>
</dbReference>
<dbReference type="Pfam" id="PF02653">
    <property type="entry name" value="BPD_transp_2"/>
    <property type="match status" value="1"/>
</dbReference>
<dbReference type="eggNOG" id="COG4120">
    <property type="taxonomic scope" value="Bacteria"/>
</dbReference>
<dbReference type="GO" id="GO:0005886">
    <property type="term" value="C:plasma membrane"/>
    <property type="evidence" value="ECO:0007669"/>
    <property type="project" value="UniProtKB-SubCell"/>
</dbReference>
<keyword evidence="4 6" id="KW-1133">Transmembrane helix</keyword>
<keyword evidence="8" id="KW-1185">Reference proteome</keyword>
<evidence type="ECO:0000256" key="2">
    <source>
        <dbReference type="ARBA" id="ARBA00022475"/>
    </source>
</evidence>
<feature type="transmembrane region" description="Helical" evidence="6">
    <location>
        <begin position="126"/>
        <end position="153"/>
    </location>
</feature>
<feature type="transmembrane region" description="Helical" evidence="6">
    <location>
        <begin position="174"/>
        <end position="194"/>
    </location>
</feature>
<reference evidence="7 8" key="1">
    <citation type="submission" date="2014-03" db="EMBL/GenBank/DDBJ databases">
        <title>Genome sequence of Clostridium litorale W6, DSM 5388.</title>
        <authorList>
            <person name="Poehlein A."/>
            <person name="Jagirdar A."/>
            <person name="Khonsari B."/>
            <person name="Chibani C.M."/>
            <person name="Gutierrez Gutierrez D.A."/>
            <person name="Davydova E."/>
            <person name="Alghaithi H.S."/>
            <person name="Nair K.P."/>
            <person name="Dhamotharan K."/>
            <person name="Chandran L."/>
            <person name="G W."/>
            <person name="Daniel R."/>
        </authorList>
    </citation>
    <scope>NUCLEOTIDE SEQUENCE [LARGE SCALE GENOMIC DNA]</scope>
    <source>
        <strain evidence="7 8">W6</strain>
    </source>
</reference>
<proteinExistence type="predicted"/>
<feature type="transmembrane region" description="Helical" evidence="6">
    <location>
        <begin position="6"/>
        <end position="26"/>
    </location>
</feature>
<keyword evidence="5 6" id="KW-0472">Membrane</keyword>